<dbReference type="Proteomes" id="UP000008281">
    <property type="component" value="Unassembled WGS sequence"/>
</dbReference>
<accession>E3LX67</accession>
<dbReference type="RefSeq" id="XP_003111491.2">
    <property type="nucleotide sequence ID" value="XM_003111443.2"/>
</dbReference>
<dbReference type="PROSITE" id="PS50102">
    <property type="entry name" value="RRM"/>
    <property type="match status" value="1"/>
</dbReference>
<comment type="subcellular location">
    <subcellularLocation>
        <location evidence="1">Nucleus</location>
        <location evidence="1">Nucleoplasm</location>
    </subcellularLocation>
</comment>
<sequence>MNFLIDFVFRTNIHIKITIFSREMSHDSPPEERMIYVGGFAEQVDEEILEELFIQTGPVVKVMIRDIKDSAAKYALIEFEDEATVLFAIELMNGVKLFNKEINVKPRNGTKQEELYRRKRGEIEERFRVMMADLGGGDRERDRDRRSSYDNRRDYQRDRSPHSRDSGGGRDWDRNSRSNSRNSSSGGRDSSWQPRHQNRQHKEYQLLPPPPPPPPLMGGGGGSWRNGGGPPAFNTPQMLPHQHFVNMMQQQSHRSAPAYTDRHQNQYHQNTPRHQRPEQQQYDRRRGGSDRNAANHRNSHGGRY</sequence>
<dbReference type="GeneID" id="9811747"/>
<dbReference type="InterPro" id="IPR052285">
    <property type="entry name" value="NEXT_complex_subunit"/>
</dbReference>
<evidence type="ECO:0000259" key="6">
    <source>
        <dbReference type="PROSITE" id="PS50102"/>
    </source>
</evidence>
<evidence type="ECO:0000313" key="7">
    <source>
        <dbReference type="EMBL" id="EFO83352.1"/>
    </source>
</evidence>
<dbReference type="OMA" id="ERNSHRF"/>
<dbReference type="InterPro" id="IPR035979">
    <property type="entry name" value="RBD_domain_sf"/>
</dbReference>
<dbReference type="AlphaFoldDB" id="E3LX67"/>
<dbReference type="GO" id="GO:0005654">
    <property type="term" value="C:nucleoplasm"/>
    <property type="evidence" value="ECO:0007669"/>
    <property type="project" value="UniProtKB-SubCell"/>
</dbReference>
<keyword evidence="3" id="KW-0539">Nucleus</keyword>
<dbReference type="SUPFAM" id="SSF54928">
    <property type="entry name" value="RNA-binding domain, RBD"/>
    <property type="match status" value="1"/>
</dbReference>
<evidence type="ECO:0000256" key="5">
    <source>
        <dbReference type="SAM" id="MobiDB-lite"/>
    </source>
</evidence>
<dbReference type="GO" id="GO:0003727">
    <property type="term" value="F:single-stranded RNA binding"/>
    <property type="evidence" value="ECO:0007669"/>
    <property type="project" value="TreeGrafter"/>
</dbReference>
<reference evidence="7" key="1">
    <citation type="submission" date="2007-07" db="EMBL/GenBank/DDBJ databases">
        <title>PCAP assembly of the Caenorhabditis remanei genome.</title>
        <authorList>
            <consortium name="The Caenorhabditis remanei Sequencing Consortium"/>
            <person name="Wilson R.K."/>
        </authorList>
    </citation>
    <scope>NUCLEOTIDE SEQUENCE [LARGE SCALE GENOMIC DNA]</scope>
    <source>
        <strain evidence="7">PB4641</strain>
    </source>
</reference>
<feature type="region of interest" description="Disordered" evidence="5">
    <location>
        <begin position="134"/>
        <end position="304"/>
    </location>
</feature>
<dbReference type="InterPro" id="IPR000504">
    <property type="entry name" value="RRM_dom"/>
</dbReference>
<organism evidence="8">
    <name type="scientific">Caenorhabditis remanei</name>
    <name type="common">Caenorhabditis vulgaris</name>
    <dbReference type="NCBI Taxonomy" id="31234"/>
    <lineage>
        <taxon>Eukaryota</taxon>
        <taxon>Metazoa</taxon>
        <taxon>Ecdysozoa</taxon>
        <taxon>Nematoda</taxon>
        <taxon>Chromadorea</taxon>
        <taxon>Rhabditida</taxon>
        <taxon>Rhabditina</taxon>
        <taxon>Rhabditomorpha</taxon>
        <taxon>Rhabditoidea</taxon>
        <taxon>Rhabditidae</taxon>
        <taxon>Peloderinae</taxon>
        <taxon>Caenorhabditis</taxon>
    </lineage>
</organism>
<feature type="compositionally biased region" description="Basic and acidic residues" evidence="5">
    <location>
        <begin position="275"/>
        <end position="289"/>
    </location>
</feature>
<dbReference type="OrthoDB" id="407442at2759"/>
<dbReference type="CTD" id="9811747"/>
<dbReference type="FunCoup" id="E3LX67">
    <property type="interactions" value="1064"/>
</dbReference>
<dbReference type="GO" id="GO:0000381">
    <property type="term" value="P:regulation of alternative mRNA splicing, via spliceosome"/>
    <property type="evidence" value="ECO:0007669"/>
    <property type="project" value="TreeGrafter"/>
</dbReference>
<feature type="domain" description="RRM" evidence="6">
    <location>
        <begin position="33"/>
        <end position="109"/>
    </location>
</feature>
<name>E3LX67_CAERE</name>
<evidence type="ECO:0000256" key="4">
    <source>
        <dbReference type="PROSITE-ProRule" id="PRU00176"/>
    </source>
</evidence>
<dbReference type="PANTHER" id="PTHR13798">
    <property type="entry name" value="RNA BINDING MOTIF RBM PROTEIN -RELATED"/>
    <property type="match status" value="1"/>
</dbReference>
<evidence type="ECO:0000256" key="1">
    <source>
        <dbReference type="ARBA" id="ARBA00004642"/>
    </source>
</evidence>
<keyword evidence="8" id="KW-1185">Reference proteome</keyword>
<dbReference type="SMART" id="SM00360">
    <property type="entry name" value="RRM"/>
    <property type="match status" value="1"/>
</dbReference>
<dbReference type="EMBL" id="DS268417">
    <property type="protein sequence ID" value="EFO83352.1"/>
    <property type="molecule type" value="Genomic_DNA"/>
</dbReference>
<dbReference type="HOGENOM" id="CLU_994749_0_0_1"/>
<dbReference type="Pfam" id="PF00076">
    <property type="entry name" value="RRM_1"/>
    <property type="match status" value="1"/>
</dbReference>
<dbReference type="STRING" id="31234.E3LX67"/>
<dbReference type="InterPro" id="IPR012677">
    <property type="entry name" value="Nucleotide-bd_a/b_plait_sf"/>
</dbReference>
<evidence type="ECO:0000256" key="2">
    <source>
        <dbReference type="ARBA" id="ARBA00022884"/>
    </source>
</evidence>
<evidence type="ECO:0000313" key="8">
    <source>
        <dbReference type="Proteomes" id="UP000008281"/>
    </source>
</evidence>
<feature type="compositionally biased region" description="Basic and acidic residues" evidence="5">
    <location>
        <begin position="136"/>
        <end position="176"/>
    </location>
</feature>
<dbReference type="PANTHER" id="PTHR13798:SF11">
    <property type="entry name" value="RNA-BINDING PROTEIN 7-RELATED"/>
    <property type="match status" value="1"/>
</dbReference>
<dbReference type="Gene3D" id="3.30.70.330">
    <property type="match status" value="1"/>
</dbReference>
<feature type="compositionally biased region" description="Low complexity" evidence="5">
    <location>
        <begin position="177"/>
        <end position="192"/>
    </location>
</feature>
<evidence type="ECO:0000256" key="3">
    <source>
        <dbReference type="ARBA" id="ARBA00023242"/>
    </source>
</evidence>
<feature type="compositionally biased region" description="Gly residues" evidence="5">
    <location>
        <begin position="217"/>
        <end position="230"/>
    </location>
</feature>
<gene>
    <name evidence="7" type="ORF">CRE_03012</name>
</gene>
<dbReference type="KEGG" id="crq:GCK72_010986"/>
<dbReference type="InParanoid" id="E3LX67"/>
<keyword evidence="2 4" id="KW-0694">RNA-binding</keyword>
<feature type="compositionally biased region" description="Pro residues" evidence="5">
    <location>
        <begin position="207"/>
        <end position="216"/>
    </location>
</feature>
<proteinExistence type="predicted"/>
<dbReference type="eggNOG" id="KOG4454">
    <property type="taxonomic scope" value="Eukaryota"/>
</dbReference>
<protein>
    <recommendedName>
        <fullName evidence="6">RRM domain-containing protein</fullName>
    </recommendedName>
</protein>